<proteinExistence type="predicted"/>
<evidence type="ECO:0000313" key="1">
    <source>
        <dbReference type="EnsemblPlants" id="Solyc01g058460.1.1"/>
    </source>
</evidence>
<dbReference type="AlphaFoldDB" id="K4AW54"/>
<sequence length="24" mass="2769">MPSDDMKNKIEVIVTYMLLCPVKT</sequence>
<dbReference type="EnsemblPlants" id="Solyc01g058460.1.1">
    <property type="protein sequence ID" value="Solyc01g058460.1.1"/>
    <property type="gene ID" value="Solyc01g058460.1"/>
</dbReference>
<reference evidence="1" key="1">
    <citation type="journal article" date="2012" name="Nature">
        <title>The tomato genome sequence provides insights into fleshy fruit evolution.</title>
        <authorList>
            <consortium name="Tomato Genome Consortium"/>
        </authorList>
    </citation>
    <scope>NUCLEOTIDE SEQUENCE [LARGE SCALE GENOMIC DNA]</scope>
    <source>
        <strain evidence="1">cv. Heinz 1706</strain>
    </source>
</reference>
<protein>
    <submittedName>
        <fullName evidence="1">Uncharacterized protein</fullName>
    </submittedName>
</protein>
<name>K4AW54_SOLLC</name>
<keyword evidence="2" id="KW-1185">Reference proteome</keyword>
<accession>K4AW54</accession>
<dbReference type="HOGENOM" id="CLU_3421698_0_0_1"/>
<organism evidence="1">
    <name type="scientific">Solanum lycopersicum</name>
    <name type="common">Tomato</name>
    <name type="synonym">Lycopersicon esculentum</name>
    <dbReference type="NCBI Taxonomy" id="4081"/>
    <lineage>
        <taxon>Eukaryota</taxon>
        <taxon>Viridiplantae</taxon>
        <taxon>Streptophyta</taxon>
        <taxon>Embryophyta</taxon>
        <taxon>Tracheophyta</taxon>
        <taxon>Spermatophyta</taxon>
        <taxon>Magnoliopsida</taxon>
        <taxon>eudicotyledons</taxon>
        <taxon>Gunneridae</taxon>
        <taxon>Pentapetalae</taxon>
        <taxon>asterids</taxon>
        <taxon>lamiids</taxon>
        <taxon>Solanales</taxon>
        <taxon>Solanaceae</taxon>
        <taxon>Solanoideae</taxon>
        <taxon>Solaneae</taxon>
        <taxon>Solanum</taxon>
        <taxon>Solanum subgen. Lycopersicon</taxon>
    </lineage>
</organism>
<dbReference type="Gramene" id="Solyc01g058460.1.1">
    <property type="protein sequence ID" value="Solyc01g058460.1.1"/>
    <property type="gene ID" value="Solyc01g058460.1"/>
</dbReference>
<dbReference type="Proteomes" id="UP000004994">
    <property type="component" value="Chromosome 1"/>
</dbReference>
<reference evidence="1" key="2">
    <citation type="submission" date="2015-06" db="UniProtKB">
        <authorList>
            <consortium name="EnsemblPlants"/>
        </authorList>
    </citation>
    <scope>IDENTIFICATION</scope>
    <source>
        <strain evidence="1">cv. Heinz 1706</strain>
    </source>
</reference>
<evidence type="ECO:0000313" key="2">
    <source>
        <dbReference type="Proteomes" id="UP000004994"/>
    </source>
</evidence>
<dbReference type="PaxDb" id="4081-Solyc01g058460.1.1"/>
<dbReference type="InParanoid" id="K4AW54"/>